<dbReference type="InterPro" id="IPR011006">
    <property type="entry name" value="CheY-like_superfamily"/>
</dbReference>
<protein>
    <submittedName>
        <fullName evidence="3">Response regulator</fullName>
    </submittedName>
</protein>
<feature type="domain" description="Response regulatory" evidence="2">
    <location>
        <begin position="2"/>
        <end position="118"/>
    </location>
</feature>
<organism evidence="3 4">
    <name type="scientific">Paenibacillus alginolyticus</name>
    <dbReference type="NCBI Taxonomy" id="59839"/>
    <lineage>
        <taxon>Bacteria</taxon>
        <taxon>Bacillati</taxon>
        <taxon>Bacillota</taxon>
        <taxon>Bacilli</taxon>
        <taxon>Bacillales</taxon>
        <taxon>Paenibacillaceae</taxon>
        <taxon>Paenibacillus</taxon>
    </lineage>
</organism>
<dbReference type="PANTHER" id="PTHR43228">
    <property type="entry name" value="TWO-COMPONENT RESPONSE REGULATOR"/>
    <property type="match status" value="1"/>
</dbReference>
<keyword evidence="1" id="KW-0597">Phosphoprotein</keyword>
<name>A0ABT4G623_9BACL</name>
<evidence type="ECO:0000256" key="1">
    <source>
        <dbReference type="PROSITE-ProRule" id="PRU00169"/>
    </source>
</evidence>
<dbReference type="SUPFAM" id="SSF52172">
    <property type="entry name" value="CheY-like"/>
    <property type="match status" value="1"/>
</dbReference>
<dbReference type="PANTHER" id="PTHR43228:SF8">
    <property type="entry name" value="TRANSCRIPTIONAL REGULATORY PROTEIN GLNL"/>
    <property type="match status" value="1"/>
</dbReference>
<gene>
    <name evidence="3" type="ORF">M5X19_01450</name>
</gene>
<dbReference type="PROSITE" id="PS50110">
    <property type="entry name" value="RESPONSE_REGULATORY"/>
    <property type="match status" value="1"/>
</dbReference>
<dbReference type="EMBL" id="JAMDMX010000002">
    <property type="protein sequence ID" value="MCY9691593.1"/>
    <property type="molecule type" value="Genomic_DNA"/>
</dbReference>
<evidence type="ECO:0000259" key="2">
    <source>
        <dbReference type="PROSITE" id="PS50110"/>
    </source>
</evidence>
<reference evidence="3 4" key="1">
    <citation type="submission" date="2022-05" db="EMBL/GenBank/DDBJ databases">
        <title>Genome Sequencing of Bee-Associated Microbes.</title>
        <authorList>
            <person name="Dunlap C."/>
        </authorList>
    </citation>
    <scope>NUCLEOTIDE SEQUENCE [LARGE SCALE GENOMIC DNA]</scope>
    <source>
        <strain evidence="3 4">NRRL B-14421</strain>
    </source>
</reference>
<sequence length="310" mass="35275">MRFFIIDDDPAIRSMLEQIIEDEDLGSVVGEAPDGADVDLTLLELKQVDIVLIDLLMPVRDGIETVRKLSGSFEGKIIMISQIESKEMIVKAYACGIEYYITKPINRLEVIAVIRKVSELLRMHQSLRNIQKSLSAVGFSGALTEKEQPSHEKNIIITCGNYMLSDLGLIGEAGSKDLLEMLDYLYRYEADHPQEQSFPQLHDIYHHIAFKKLGPSASAIDLKKEIKAAEQRVRRAINQALTHLASLGLIDYSNPKFEQYSTKFFDLSDIRKKMKELENEDSSAFGLIRQNTKKFIQVLYLESRKLMQSM</sequence>
<dbReference type="Pfam" id="PF08664">
    <property type="entry name" value="YcbB"/>
    <property type="match status" value="1"/>
</dbReference>
<dbReference type="Proteomes" id="UP001527099">
    <property type="component" value="Unassembled WGS sequence"/>
</dbReference>
<dbReference type="Gene3D" id="3.40.50.2300">
    <property type="match status" value="1"/>
</dbReference>
<comment type="caution">
    <text evidence="3">The sequence shown here is derived from an EMBL/GenBank/DDBJ whole genome shotgun (WGS) entry which is preliminary data.</text>
</comment>
<evidence type="ECO:0000313" key="3">
    <source>
        <dbReference type="EMBL" id="MCY9691593.1"/>
    </source>
</evidence>
<keyword evidence="4" id="KW-1185">Reference proteome</keyword>
<dbReference type="SMART" id="SM00448">
    <property type="entry name" value="REC"/>
    <property type="match status" value="1"/>
</dbReference>
<evidence type="ECO:0000313" key="4">
    <source>
        <dbReference type="Proteomes" id="UP001527099"/>
    </source>
</evidence>
<dbReference type="InterPro" id="IPR013972">
    <property type="entry name" value="YcbB"/>
</dbReference>
<dbReference type="Pfam" id="PF00072">
    <property type="entry name" value="Response_reg"/>
    <property type="match status" value="1"/>
</dbReference>
<proteinExistence type="predicted"/>
<dbReference type="InterPro" id="IPR001789">
    <property type="entry name" value="Sig_transdc_resp-reg_receiver"/>
</dbReference>
<dbReference type="InterPro" id="IPR052048">
    <property type="entry name" value="ST_Response_Regulator"/>
</dbReference>
<dbReference type="RefSeq" id="WP_268613430.1">
    <property type="nucleotide sequence ID" value="NZ_JAMDMX010000002.1"/>
</dbReference>
<feature type="modified residue" description="4-aspartylphosphate" evidence="1">
    <location>
        <position position="54"/>
    </location>
</feature>
<accession>A0ABT4G623</accession>